<reference evidence="2 3" key="1">
    <citation type="journal article" date="2006" name="Proc. Natl. Acad. Sci. U.S.A.">
        <title>Genomic analysis of the uncultivated marine crenarchaeote Cenarchaeum symbiosum.</title>
        <authorList>
            <person name="Hallam S.J."/>
            <person name="Konstantinidis K.T."/>
            <person name="Putnam N."/>
            <person name="Schleper C."/>
            <person name="Watanabe Y."/>
            <person name="Sugahara J."/>
            <person name="Preston C."/>
            <person name="de la Torre J."/>
            <person name="Richardson P.M."/>
            <person name="DeLong E.F."/>
        </authorList>
    </citation>
    <scope>NUCLEOTIDE SEQUENCE [LARGE SCALE GENOMIC DNA]</scope>
    <source>
        <strain evidence="3">A</strain>
    </source>
</reference>
<evidence type="ECO:0000313" key="2">
    <source>
        <dbReference type="EMBL" id="ABK78221.1"/>
    </source>
</evidence>
<dbReference type="InterPro" id="IPR003200">
    <property type="entry name" value="Nict_dMeBzImd_PRibTrfase"/>
</dbReference>
<proteinExistence type="inferred from homology"/>
<dbReference type="Proteomes" id="UP000000758">
    <property type="component" value="Chromosome"/>
</dbReference>
<organism evidence="2 3">
    <name type="scientific">Cenarchaeum symbiosum (strain A)</name>
    <dbReference type="NCBI Taxonomy" id="414004"/>
    <lineage>
        <taxon>Archaea</taxon>
        <taxon>Nitrososphaerota</taxon>
        <taxon>Candidatus Cenarchaeales</taxon>
        <taxon>Candidatus Cenarchaeaceae</taxon>
        <taxon>Candidatus Cenarchaeum</taxon>
    </lineage>
</organism>
<dbReference type="InterPro" id="IPR036087">
    <property type="entry name" value="Nict_dMeBzImd_PRibTrfase_sf"/>
</dbReference>
<dbReference type="NCBIfam" id="NF003372">
    <property type="entry name" value="PRK04447.1-5"/>
    <property type="match status" value="1"/>
</dbReference>
<keyword evidence="2" id="KW-0808">Transferase</keyword>
<dbReference type="Gene3D" id="3.40.50.10210">
    <property type="match status" value="1"/>
</dbReference>
<name>A0RY04_CENSY</name>
<evidence type="ECO:0000313" key="3">
    <source>
        <dbReference type="Proteomes" id="UP000000758"/>
    </source>
</evidence>
<accession>A0RY04</accession>
<comment type="similarity">
    <text evidence="1">Belongs to the UPF0284 family.</text>
</comment>
<gene>
    <name evidence="2" type="ordered locus">CENSYa_1601</name>
</gene>
<dbReference type="EMBL" id="DP000238">
    <property type="protein sequence ID" value="ABK78221.1"/>
    <property type="molecule type" value="Genomic_DNA"/>
</dbReference>
<dbReference type="Pfam" id="PF02277">
    <property type="entry name" value="DBI_PRT"/>
    <property type="match status" value="1"/>
</dbReference>
<dbReference type="SUPFAM" id="SSF52733">
    <property type="entry name" value="Nicotinate mononucleotide:5,6-dimethylbenzimidazole phosphoribosyltransferase (CobT)"/>
    <property type="match status" value="1"/>
</dbReference>
<dbReference type="EnsemblBacteria" id="ABK78221">
    <property type="protein sequence ID" value="ABK78221"/>
    <property type="gene ID" value="CENSYa_1601"/>
</dbReference>
<evidence type="ECO:0000256" key="1">
    <source>
        <dbReference type="HAMAP-Rule" id="MF_01086"/>
    </source>
</evidence>
<dbReference type="InterPro" id="IPR002805">
    <property type="entry name" value="Nict_dMeBzImd_PRibTrfase_arc"/>
</dbReference>
<dbReference type="HOGENOM" id="CLU_053134_0_0_2"/>
<dbReference type="HAMAP" id="MF_01086">
    <property type="entry name" value="UPF0284"/>
    <property type="match status" value="1"/>
</dbReference>
<dbReference type="PANTHER" id="PTHR38811:SF1">
    <property type="entry name" value="UPF0284 PROTEIN SLL1500"/>
    <property type="match status" value="1"/>
</dbReference>
<dbReference type="KEGG" id="csy:CENSYa_1601"/>
<sequence length="346" mass="35412">MHGPPGGEELVESLGSGKFLFSLVISYTETCEIPGITAAGAAPELFQYTPPADAEFLHYGRCRSIDGIPMTPDGKPTPALLTKAALESASIPHVVIGAGSKVPPMMPYMETGLHWGGNITQGPAMARDDLLRAIDYGRIIGRTLSSLTDCLVIGESIPGGTTTALGVLRGLGRKARVSSSMPENPVELKEHVVENALRRGVSEDPFSVAASLGDPMIPVVAGMASGACGSSKVLLAGGTQMAAVLALGEKLGIGGGVAVATTSYVVDDESADLVESVGAAGVPVISVDPLLSKSKEPGLRAFSEGFAKEGAGAGGAITAAMLKTGTGPREFLPLAEDEYRRVLSAQ</sequence>
<dbReference type="CDD" id="cd02439">
    <property type="entry name" value="DMB-PRT_CobT"/>
    <property type="match status" value="1"/>
</dbReference>
<dbReference type="GO" id="GO:0008939">
    <property type="term" value="F:nicotinate-nucleotide-dimethylbenzimidazole phosphoribosyltransferase activity"/>
    <property type="evidence" value="ECO:0007669"/>
    <property type="project" value="InterPro"/>
</dbReference>
<dbReference type="NCBIfam" id="TIGR00303">
    <property type="entry name" value="nicotinate mononucleotide-dependent phosphoribosyltransferase CobT"/>
    <property type="match status" value="1"/>
</dbReference>
<keyword evidence="2" id="KW-0328">Glycosyltransferase</keyword>
<dbReference type="PATRIC" id="fig|414004.10.peg.1464"/>
<dbReference type="AlphaFoldDB" id="A0RY04"/>
<dbReference type="STRING" id="414004.CENSYa_1601"/>
<dbReference type="PANTHER" id="PTHR38811">
    <property type="match status" value="1"/>
</dbReference>
<protein>
    <recommendedName>
        <fullName evidence="1">UPF0284 protein CENSYa_1601</fullName>
    </recommendedName>
</protein>
<keyword evidence="3" id="KW-1185">Reference proteome</keyword>